<feature type="domain" description="STAS" evidence="3">
    <location>
        <begin position="1"/>
        <end position="105"/>
    </location>
</feature>
<dbReference type="EMBL" id="FNCV01000005">
    <property type="protein sequence ID" value="SDH29108.1"/>
    <property type="molecule type" value="Genomic_DNA"/>
</dbReference>
<dbReference type="PANTHER" id="PTHR33495">
    <property type="entry name" value="ANTI-SIGMA FACTOR ANTAGONIST TM_1081-RELATED-RELATED"/>
    <property type="match status" value="1"/>
</dbReference>
<dbReference type="RefSeq" id="WP_176787763.1">
    <property type="nucleotide sequence ID" value="NZ_FNCV01000005.1"/>
</dbReference>
<gene>
    <name evidence="4" type="ORF">SAMN05421742_105256</name>
</gene>
<evidence type="ECO:0000313" key="4">
    <source>
        <dbReference type="EMBL" id="SDH29108.1"/>
    </source>
</evidence>
<organism evidence="4 5">
    <name type="scientific">Roseospirillum parvum</name>
    <dbReference type="NCBI Taxonomy" id="83401"/>
    <lineage>
        <taxon>Bacteria</taxon>
        <taxon>Pseudomonadati</taxon>
        <taxon>Pseudomonadota</taxon>
        <taxon>Alphaproteobacteria</taxon>
        <taxon>Rhodospirillales</taxon>
        <taxon>Rhodospirillaceae</taxon>
        <taxon>Roseospirillum</taxon>
    </lineage>
</organism>
<comment type="similarity">
    <text evidence="1 2">Belongs to the anti-sigma-factor antagonist family.</text>
</comment>
<evidence type="ECO:0000256" key="1">
    <source>
        <dbReference type="ARBA" id="ARBA00009013"/>
    </source>
</evidence>
<evidence type="ECO:0000259" key="3">
    <source>
        <dbReference type="PROSITE" id="PS50801"/>
    </source>
</evidence>
<dbReference type="STRING" id="83401.SAMN05421742_105256"/>
<dbReference type="PROSITE" id="PS50801">
    <property type="entry name" value="STAS"/>
    <property type="match status" value="1"/>
</dbReference>
<sequence length="105" mass="11718">MKHQITKDGSTVIVHLSERLTSHDRGDFDRLVSELMAARPGQIEVNLKELAFMDSAGLGFLLTLREQAEAGNASVLLVDPKGEVRETLELARFDTLFHIVQRTTD</sequence>
<dbReference type="InterPro" id="IPR002645">
    <property type="entry name" value="STAS_dom"/>
</dbReference>
<name>A0A1G8B7F7_9PROT</name>
<dbReference type="NCBIfam" id="TIGR00377">
    <property type="entry name" value="ant_ant_sig"/>
    <property type="match status" value="1"/>
</dbReference>
<proteinExistence type="inferred from homology"/>
<dbReference type="Proteomes" id="UP000217076">
    <property type="component" value="Unassembled WGS sequence"/>
</dbReference>
<evidence type="ECO:0000313" key="5">
    <source>
        <dbReference type="Proteomes" id="UP000217076"/>
    </source>
</evidence>
<reference evidence="5" key="1">
    <citation type="submission" date="2016-10" db="EMBL/GenBank/DDBJ databases">
        <authorList>
            <person name="Varghese N."/>
            <person name="Submissions S."/>
        </authorList>
    </citation>
    <scope>NUCLEOTIDE SEQUENCE [LARGE SCALE GENOMIC DNA]</scope>
    <source>
        <strain evidence="5">930I</strain>
    </source>
</reference>
<evidence type="ECO:0000256" key="2">
    <source>
        <dbReference type="RuleBase" id="RU003749"/>
    </source>
</evidence>
<keyword evidence="5" id="KW-1185">Reference proteome</keyword>
<dbReference type="PANTHER" id="PTHR33495:SF2">
    <property type="entry name" value="ANTI-SIGMA FACTOR ANTAGONIST TM_1081-RELATED"/>
    <property type="match status" value="1"/>
</dbReference>
<dbReference type="Gene3D" id="3.30.750.24">
    <property type="entry name" value="STAS domain"/>
    <property type="match status" value="1"/>
</dbReference>
<protein>
    <recommendedName>
        <fullName evidence="2">Anti-sigma factor antagonist</fullName>
    </recommendedName>
</protein>
<dbReference type="InterPro" id="IPR003658">
    <property type="entry name" value="Anti-sigma_ant"/>
</dbReference>
<dbReference type="InterPro" id="IPR036513">
    <property type="entry name" value="STAS_dom_sf"/>
</dbReference>
<dbReference type="CDD" id="cd07043">
    <property type="entry name" value="STAS_anti-anti-sigma_factors"/>
    <property type="match status" value="1"/>
</dbReference>
<dbReference type="GO" id="GO:0043856">
    <property type="term" value="F:anti-sigma factor antagonist activity"/>
    <property type="evidence" value="ECO:0007669"/>
    <property type="project" value="InterPro"/>
</dbReference>
<dbReference type="Pfam" id="PF01740">
    <property type="entry name" value="STAS"/>
    <property type="match status" value="1"/>
</dbReference>
<dbReference type="AlphaFoldDB" id="A0A1G8B7F7"/>
<dbReference type="SUPFAM" id="SSF52091">
    <property type="entry name" value="SpoIIaa-like"/>
    <property type="match status" value="1"/>
</dbReference>
<accession>A0A1G8B7F7</accession>